<feature type="compositionally biased region" description="Basic and acidic residues" evidence="2">
    <location>
        <begin position="239"/>
        <end position="250"/>
    </location>
</feature>
<gene>
    <name evidence="3" type="ORF">LPLAT_LOCUS2979</name>
</gene>
<protein>
    <submittedName>
        <fullName evidence="3">Uncharacterized protein</fullName>
    </submittedName>
</protein>
<evidence type="ECO:0000256" key="1">
    <source>
        <dbReference type="SAM" id="Coils"/>
    </source>
</evidence>
<organism evidence="3 4">
    <name type="scientific">Lasius platythorax</name>
    <dbReference type="NCBI Taxonomy" id="488582"/>
    <lineage>
        <taxon>Eukaryota</taxon>
        <taxon>Metazoa</taxon>
        <taxon>Ecdysozoa</taxon>
        <taxon>Arthropoda</taxon>
        <taxon>Hexapoda</taxon>
        <taxon>Insecta</taxon>
        <taxon>Pterygota</taxon>
        <taxon>Neoptera</taxon>
        <taxon>Endopterygota</taxon>
        <taxon>Hymenoptera</taxon>
        <taxon>Apocrita</taxon>
        <taxon>Aculeata</taxon>
        <taxon>Formicoidea</taxon>
        <taxon>Formicidae</taxon>
        <taxon>Formicinae</taxon>
        <taxon>Lasius</taxon>
        <taxon>Lasius</taxon>
    </lineage>
</organism>
<keyword evidence="4" id="KW-1185">Reference proteome</keyword>
<accession>A0AAV2NB01</accession>
<evidence type="ECO:0000256" key="2">
    <source>
        <dbReference type="SAM" id="MobiDB-lite"/>
    </source>
</evidence>
<dbReference type="Proteomes" id="UP001497644">
    <property type="component" value="Chromosome 12"/>
</dbReference>
<proteinExistence type="predicted"/>
<feature type="region of interest" description="Disordered" evidence="2">
    <location>
        <begin position="509"/>
        <end position="528"/>
    </location>
</feature>
<dbReference type="EMBL" id="OZ034835">
    <property type="protein sequence ID" value="CAL1676877.1"/>
    <property type="molecule type" value="Genomic_DNA"/>
</dbReference>
<evidence type="ECO:0000313" key="3">
    <source>
        <dbReference type="EMBL" id="CAL1676877.1"/>
    </source>
</evidence>
<sequence length="669" mass="74933">MGYGNAVIFKRAESNRKLKPNLSRTCTCVNISKVYVTPPFFHETITYLPTYRDHLSRVKAENCTSVGTDSIMRLVAVTILLAVVCLSLAGSQKSEILAKGLENAPAPVKLDKNLRQALLKALTELEAESAEQRKDDDEKSLVMTIEKTFEDVVKKNLNTNIGVIPKASFSFDGFPGDEEIPNEEKLQNSSFLESKRYVSPSSPPSAMIIEKASRDDARSFHVHNVIVPDKNPSTYLPRSESKADSLEARSLKTSPSSSSVNRVESVTFKPITQLSESLTQSASNGIASTNALVAPKPTASSPTVSFKDNVTLPSSGINKEKSPAEEVKIFQAPLVAAFTVQQDELGVPKSVVPIYRQSGDGQALTLQEQLEFKQKLLEQQLAELQLQQIQQTQFLVRQRQLYEQQLRQKQQQQYLHEQARLKQLEEQAKIKQLEEQRLKQLEEQRIYRVHQHNHFPLQKQHIFQQTNVLPVQPSLEPAVHLQPSVSLEVPSAAAPPLFRTNYQEQLQFQQFRQQPQQPQQPQHPQHQQRLHQNFVSFPTDFQPPVAPATRFNRQEAFNAIGNFGFNLDNKQPPPSRNAFNVIAPTRNPSTFVYNPYTQFNQIPTRGQQTPAKQIQHLLYQSGVAGKFGNVQGPGAEDLNIVSKVLALNVGALPNNNYPFASNRGKLGSA</sequence>
<keyword evidence="1" id="KW-0175">Coiled coil</keyword>
<dbReference type="AlphaFoldDB" id="A0AAV2NB01"/>
<evidence type="ECO:0000313" key="4">
    <source>
        <dbReference type="Proteomes" id="UP001497644"/>
    </source>
</evidence>
<name>A0AAV2NB01_9HYME</name>
<reference evidence="3" key="1">
    <citation type="submission" date="2024-04" db="EMBL/GenBank/DDBJ databases">
        <authorList>
            <consortium name="Molecular Ecology Group"/>
        </authorList>
    </citation>
    <scope>NUCLEOTIDE SEQUENCE</scope>
</reference>
<feature type="region of interest" description="Disordered" evidence="2">
    <location>
        <begin position="228"/>
        <end position="258"/>
    </location>
</feature>
<feature type="coiled-coil region" evidence="1">
    <location>
        <begin position="363"/>
        <end position="444"/>
    </location>
</feature>